<keyword evidence="1" id="KW-0732">Signal</keyword>
<organism evidence="2 3">
    <name type="scientific">Paenibacillus silvae</name>
    <dbReference type="NCBI Taxonomy" id="1325358"/>
    <lineage>
        <taxon>Bacteria</taxon>
        <taxon>Bacillati</taxon>
        <taxon>Bacillota</taxon>
        <taxon>Bacilli</taxon>
        <taxon>Bacillales</taxon>
        <taxon>Paenibacillaceae</taxon>
        <taxon>Paenibacillus</taxon>
    </lineage>
</organism>
<protein>
    <recommendedName>
        <fullName evidence="4">Cyclic lactone autoinducer peptide</fullName>
    </recommendedName>
</protein>
<proteinExistence type="predicted"/>
<gene>
    <name evidence="2" type="ORF">GCM10008014_20590</name>
</gene>
<accession>A0ABQ1Z9Y7</accession>
<feature type="signal peptide" evidence="1">
    <location>
        <begin position="1"/>
        <end position="24"/>
    </location>
</feature>
<keyword evidence="3" id="KW-1185">Reference proteome</keyword>
<reference evidence="3" key="1">
    <citation type="journal article" date="2019" name="Int. J. Syst. Evol. Microbiol.">
        <title>The Global Catalogue of Microorganisms (GCM) 10K type strain sequencing project: providing services to taxonomists for standard genome sequencing and annotation.</title>
        <authorList>
            <consortium name="The Broad Institute Genomics Platform"/>
            <consortium name="The Broad Institute Genome Sequencing Center for Infectious Disease"/>
            <person name="Wu L."/>
            <person name="Ma J."/>
        </authorList>
    </citation>
    <scope>NUCLEOTIDE SEQUENCE [LARGE SCALE GENOMIC DNA]</scope>
    <source>
        <strain evidence="3">CGMCC 1.12770</strain>
    </source>
</reference>
<evidence type="ECO:0008006" key="4">
    <source>
        <dbReference type="Google" id="ProtNLM"/>
    </source>
</evidence>
<evidence type="ECO:0000313" key="2">
    <source>
        <dbReference type="EMBL" id="GGH53166.1"/>
    </source>
</evidence>
<name>A0ABQ1Z9Y7_9BACL</name>
<evidence type="ECO:0000256" key="1">
    <source>
        <dbReference type="SAM" id="SignalP"/>
    </source>
</evidence>
<dbReference type="EMBL" id="BMFU01000002">
    <property type="protein sequence ID" value="GGH53166.1"/>
    <property type="molecule type" value="Genomic_DNA"/>
</dbReference>
<comment type="caution">
    <text evidence="2">The sequence shown here is derived from an EMBL/GenBank/DDBJ whole genome shotgun (WGS) entry which is preliminary data.</text>
</comment>
<evidence type="ECO:0000313" key="3">
    <source>
        <dbReference type="Proteomes" id="UP000652153"/>
    </source>
</evidence>
<dbReference type="Proteomes" id="UP000652153">
    <property type="component" value="Unassembled WGS sequence"/>
</dbReference>
<sequence>MKKKLTLLGIIAVLTLSMSSLISAAPSDPVGPQWTCPLPHKACPEPY</sequence>
<feature type="chain" id="PRO_5046655844" description="Cyclic lactone autoinducer peptide" evidence="1">
    <location>
        <begin position="25"/>
        <end position="47"/>
    </location>
</feature>